<feature type="compositionally biased region" description="Polar residues" evidence="1">
    <location>
        <begin position="321"/>
        <end position="335"/>
    </location>
</feature>
<keyword evidence="2" id="KW-1133">Transmembrane helix</keyword>
<evidence type="ECO:0000256" key="1">
    <source>
        <dbReference type="SAM" id="MobiDB-lite"/>
    </source>
</evidence>
<dbReference type="InterPro" id="IPR055767">
    <property type="entry name" value="DUF7343"/>
</dbReference>
<feature type="compositionally biased region" description="Acidic residues" evidence="1">
    <location>
        <begin position="340"/>
        <end position="355"/>
    </location>
</feature>
<accession>M0JWQ6</accession>
<feature type="domain" description="DUF7345" evidence="4">
    <location>
        <begin position="81"/>
        <end position="195"/>
    </location>
</feature>
<keyword evidence="2" id="KW-0812">Transmembrane</keyword>
<proteinExistence type="predicted"/>
<organism evidence="5 6">
    <name type="scientific">Haloarcula marismortui ATCC 33800</name>
    <dbReference type="NCBI Taxonomy" id="662476"/>
    <lineage>
        <taxon>Archaea</taxon>
        <taxon>Methanobacteriati</taxon>
        <taxon>Methanobacteriota</taxon>
        <taxon>Stenosarchaea group</taxon>
        <taxon>Halobacteria</taxon>
        <taxon>Halobacteriales</taxon>
        <taxon>Haloarculaceae</taxon>
        <taxon>Haloarcula</taxon>
    </lineage>
</organism>
<evidence type="ECO:0000256" key="2">
    <source>
        <dbReference type="SAM" id="Phobius"/>
    </source>
</evidence>
<dbReference type="Pfam" id="PF24036">
    <property type="entry name" value="DUF7345"/>
    <property type="match status" value="1"/>
</dbReference>
<keyword evidence="2" id="KW-0472">Membrane</keyword>
<dbReference type="Proteomes" id="UP000011659">
    <property type="component" value="Unassembled WGS sequence"/>
</dbReference>
<dbReference type="InterPro" id="IPR055769">
    <property type="entry name" value="DUF7345"/>
</dbReference>
<gene>
    <name evidence="5" type="ORF">C436_09526</name>
</gene>
<dbReference type="EMBL" id="AOLR01000018">
    <property type="protein sequence ID" value="EMA13597.1"/>
    <property type="molecule type" value="Genomic_DNA"/>
</dbReference>
<name>M0JWQ6_9EURY</name>
<keyword evidence="6" id="KW-1185">Reference proteome</keyword>
<reference evidence="5 6" key="1">
    <citation type="journal article" date="2014" name="PLoS Genet.">
        <title>Phylogenetically driven sequencing of extremely halophilic archaea reveals strategies for static and dynamic osmo-response.</title>
        <authorList>
            <person name="Becker E.A."/>
            <person name="Seitzer P.M."/>
            <person name="Tritt A."/>
            <person name="Larsen D."/>
            <person name="Krusor M."/>
            <person name="Yao A.I."/>
            <person name="Wu D."/>
            <person name="Madern D."/>
            <person name="Eisen J.A."/>
            <person name="Darling A.E."/>
            <person name="Facciotti M.T."/>
        </authorList>
    </citation>
    <scope>NUCLEOTIDE SEQUENCE [LARGE SCALE GENOMIC DNA]</scope>
    <source>
        <strain evidence="5 6">ATCC 33800</strain>
    </source>
</reference>
<evidence type="ECO:0000313" key="5">
    <source>
        <dbReference type="EMBL" id="EMA13597.1"/>
    </source>
</evidence>
<dbReference type="PATRIC" id="fig|662476.7.peg.1895"/>
<dbReference type="SUPFAM" id="SSF46785">
    <property type="entry name" value="Winged helix' DNA-binding domain"/>
    <property type="match status" value="1"/>
</dbReference>
<dbReference type="InterPro" id="IPR036390">
    <property type="entry name" value="WH_DNA-bd_sf"/>
</dbReference>
<feature type="domain" description="DUF7343" evidence="3">
    <location>
        <begin position="353"/>
        <end position="413"/>
    </location>
</feature>
<feature type="region of interest" description="Disordered" evidence="1">
    <location>
        <begin position="308"/>
        <end position="359"/>
    </location>
</feature>
<sequence>MSRNRIEKPLDIGPTSTENGAIHSAFMRSIDDIRQMVRLVVASLVLALLLGSGAAPLAMSQPADESIGVQTPDRFDRTTFQVTLYQNGSAKWAILYRTPLANDTEQQQFEEFAREFEQSEQPLYQNFVEQSTLLTQYGTNVTGRNMSATNYDRSATVDPLQNTGTVRMSFRWRNFAVVEGDAVVVSDVFDGGFYIGPSQSFVFERGPELAFADVQPAPASQSAPDSLENSESVTWNGEQSFNDRRPYVELQPRETGQSTSAEQRTTADDDTPAEAAGGPSWMLPAAIVGLIVVAGGVAAWRSGALGGVLGTDDDEPPAPTASATGGTEQPSTASSGDAMADTDDEPAVPDEELLTDSDRVRKLLEENGGRMKQVDIVDSTDWSKSKVSMLLSDMEDDGDISKLRVGRENIISLAGQEPDAAGSPFDDE</sequence>
<dbReference type="AlphaFoldDB" id="M0JWQ6"/>
<protein>
    <recommendedName>
        <fullName evidence="7">HTH iclR-type domain-containing protein</fullName>
    </recommendedName>
</protein>
<dbReference type="Pfam" id="PF24034">
    <property type="entry name" value="DUF7343"/>
    <property type="match status" value="1"/>
</dbReference>
<feature type="compositionally biased region" description="Polar residues" evidence="1">
    <location>
        <begin position="254"/>
        <end position="264"/>
    </location>
</feature>
<feature type="region of interest" description="Disordered" evidence="1">
    <location>
        <begin position="216"/>
        <end position="278"/>
    </location>
</feature>
<evidence type="ECO:0008006" key="7">
    <source>
        <dbReference type="Google" id="ProtNLM"/>
    </source>
</evidence>
<evidence type="ECO:0000259" key="4">
    <source>
        <dbReference type="Pfam" id="PF24036"/>
    </source>
</evidence>
<comment type="caution">
    <text evidence="5">The sequence shown here is derived from an EMBL/GenBank/DDBJ whole genome shotgun (WGS) entry which is preliminary data.</text>
</comment>
<evidence type="ECO:0000313" key="6">
    <source>
        <dbReference type="Proteomes" id="UP000011659"/>
    </source>
</evidence>
<feature type="transmembrane region" description="Helical" evidence="2">
    <location>
        <begin position="36"/>
        <end position="59"/>
    </location>
</feature>
<evidence type="ECO:0000259" key="3">
    <source>
        <dbReference type="Pfam" id="PF24034"/>
    </source>
</evidence>
<feature type="compositionally biased region" description="Polar residues" evidence="1">
    <location>
        <begin position="218"/>
        <end position="240"/>
    </location>
</feature>